<keyword evidence="2 6" id="KW-0812">Transmembrane</keyword>
<dbReference type="InterPro" id="IPR036259">
    <property type="entry name" value="MFS_trans_sf"/>
</dbReference>
<dbReference type="InterPro" id="IPR011701">
    <property type="entry name" value="MFS"/>
</dbReference>
<comment type="subcellular location">
    <subcellularLocation>
        <location evidence="1">Membrane</location>
        <topology evidence="1">Multi-pass membrane protein</topology>
    </subcellularLocation>
</comment>
<dbReference type="SUPFAM" id="SSF103473">
    <property type="entry name" value="MFS general substrate transporter"/>
    <property type="match status" value="1"/>
</dbReference>
<feature type="transmembrane region" description="Helical" evidence="6">
    <location>
        <begin position="130"/>
        <end position="148"/>
    </location>
</feature>
<feature type="non-terminal residue" evidence="8">
    <location>
        <position position="273"/>
    </location>
</feature>
<evidence type="ECO:0000313" key="8">
    <source>
        <dbReference type="EMBL" id="PSR79883.1"/>
    </source>
</evidence>
<evidence type="ECO:0000256" key="5">
    <source>
        <dbReference type="SAM" id="MobiDB-lite"/>
    </source>
</evidence>
<reference evidence="8 9" key="1">
    <citation type="journal article" date="2018" name="Mycol. Prog.">
        <title>Coniella lustricola, a new species from submerged detritus.</title>
        <authorList>
            <person name="Raudabaugh D.B."/>
            <person name="Iturriaga T."/>
            <person name="Carver A."/>
            <person name="Mondo S."/>
            <person name="Pangilinan J."/>
            <person name="Lipzen A."/>
            <person name="He G."/>
            <person name="Amirebrahimi M."/>
            <person name="Grigoriev I.V."/>
            <person name="Miller A.N."/>
        </authorList>
    </citation>
    <scope>NUCLEOTIDE SEQUENCE [LARGE SCALE GENOMIC DNA]</scope>
    <source>
        <strain evidence="8 9">B22-T-1</strain>
    </source>
</reference>
<dbReference type="PROSITE" id="PS50850">
    <property type="entry name" value="MFS"/>
    <property type="match status" value="1"/>
</dbReference>
<dbReference type="OrthoDB" id="4161376at2759"/>
<feature type="transmembrane region" description="Helical" evidence="6">
    <location>
        <begin position="65"/>
        <end position="91"/>
    </location>
</feature>
<dbReference type="Proteomes" id="UP000241462">
    <property type="component" value="Unassembled WGS sequence"/>
</dbReference>
<evidence type="ECO:0000256" key="6">
    <source>
        <dbReference type="SAM" id="Phobius"/>
    </source>
</evidence>
<evidence type="ECO:0000256" key="3">
    <source>
        <dbReference type="ARBA" id="ARBA00022989"/>
    </source>
</evidence>
<dbReference type="InParanoid" id="A0A2T2ZYY5"/>
<dbReference type="AlphaFoldDB" id="A0A2T2ZYY5"/>
<dbReference type="InterPro" id="IPR020846">
    <property type="entry name" value="MFS_dom"/>
</dbReference>
<feature type="transmembrane region" description="Helical" evidence="6">
    <location>
        <begin position="218"/>
        <end position="239"/>
    </location>
</feature>
<accession>A0A2T2ZYY5</accession>
<protein>
    <submittedName>
        <fullName evidence="8">Major facilitator superfamily domain-containing protein</fullName>
    </submittedName>
</protein>
<keyword evidence="3 6" id="KW-1133">Transmembrane helix</keyword>
<dbReference type="GO" id="GO:0005886">
    <property type="term" value="C:plasma membrane"/>
    <property type="evidence" value="ECO:0007669"/>
    <property type="project" value="TreeGrafter"/>
</dbReference>
<feature type="transmembrane region" description="Helical" evidence="6">
    <location>
        <begin position="103"/>
        <end position="123"/>
    </location>
</feature>
<sequence>MASLAPHDRRSGDDVLESTGSPNTSDIEKTASNEKPTLEKVENIASVTSQDEHAPEAQLSAKAKLAFVALAFLWTGSQIPIYLFGAIPPYIYADIGGSDRWTWITLANILALAAVCPFVGSLSDLFGRRYIALCGTSFVILGMIIASTAQTMNIVIGGQVFAGIGAGINELTALAAASEMAPVSKRGKYVGVLVFTITPFCLSALYAQLIAAYASWRYVGLLCALWNLVGLVMTAIFYFPPPRTNPSGLSRRAILQQIDFVGGFLSTSGLILF</sequence>
<evidence type="ECO:0000313" key="9">
    <source>
        <dbReference type="Proteomes" id="UP000241462"/>
    </source>
</evidence>
<keyword evidence="4 6" id="KW-0472">Membrane</keyword>
<feature type="compositionally biased region" description="Basic and acidic residues" evidence="5">
    <location>
        <begin position="1"/>
        <end position="13"/>
    </location>
</feature>
<keyword evidence="9" id="KW-1185">Reference proteome</keyword>
<dbReference type="Gene3D" id="1.20.1250.20">
    <property type="entry name" value="MFS general substrate transporter like domains"/>
    <property type="match status" value="1"/>
</dbReference>
<gene>
    <name evidence="8" type="ORF">BD289DRAFT_485318</name>
</gene>
<feature type="transmembrane region" description="Helical" evidence="6">
    <location>
        <begin position="189"/>
        <end position="212"/>
    </location>
</feature>
<evidence type="ECO:0000259" key="7">
    <source>
        <dbReference type="PROSITE" id="PS50850"/>
    </source>
</evidence>
<evidence type="ECO:0000256" key="1">
    <source>
        <dbReference type="ARBA" id="ARBA00004141"/>
    </source>
</evidence>
<dbReference type="GO" id="GO:0022857">
    <property type="term" value="F:transmembrane transporter activity"/>
    <property type="evidence" value="ECO:0007669"/>
    <property type="project" value="InterPro"/>
</dbReference>
<dbReference type="PANTHER" id="PTHR23501">
    <property type="entry name" value="MAJOR FACILITATOR SUPERFAMILY"/>
    <property type="match status" value="1"/>
</dbReference>
<dbReference type="Pfam" id="PF07690">
    <property type="entry name" value="MFS_1"/>
    <property type="match status" value="1"/>
</dbReference>
<evidence type="ECO:0000256" key="4">
    <source>
        <dbReference type="ARBA" id="ARBA00023136"/>
    </source>
</evidence>
<feature type="compositionally biased region" description="Basic and acidic residues" evidence="5">
    <location>
        <begin position="26"/>
        <end position="38"/>
    </location>
</feature>
<organism evidence="8 9">
    <name type="scientific">Coniella lustricola</name>
    <dbReference type="NCBI Taxonomy" id="2025994"/>
    <lineage>
        <taxon>Eukaryota</taxon>
        <taxon>Fungi</taxon>
        <taxon>Dikarya</taxon>
        <taxon>Ascomycota</taxon>
        <taxon>Pezizomycotina</taxon>
        <taxon>Sordariomycetes</taxon>
        <taxon>Sordariomycetidae</taxon>
        <taxon>Diaporthales</taxon>
        <taxon>Schizoparmaceae</taxon>
        <taxon>Coniella</taxon>
    </lineage>
</organism>
<dbReference type="EMBL" id="KZ678551">
    <property type="protein sequence ID" value="PSR79883.1"/>
    <property type="molecule type" value="Genomic_DNA"/>
</dbReference>
<feature type="domain" description="Major facilitator superfamily (MFS) profile" evidence="7">
    <location>
        <begin position="64"/>
        <end position="273"/>
    </location>
</feature>
<feature type="region of interest" description="Disordered" evidence="5">
    <location>
        <begin position="1"/>
        <end position="38"/>
    </location>
</feature>
<evidence type="ECO:0000256" key="2">
    <source>
        <dbReference type="ARBA" id="ARBA00022692"/>
    </source>
</evidence>
<dbReference type="FunFam" id="1.20.1250.20:FF:000784">
    <property type="entry name" value="MFS drug efflux pump"/>
    <property type="match status" value="1"/>
</dbReference>
<name>A0A2T2ZYY5_9PEZI</name>
<dbReference type="PANTHER" id="PTHR23501:SF109">
    <property type="entry name" value="MAJOR FACILITATOR SUPERFAMILY (MFS) PROFILE DOMAIN-CONTAINING PROTEIN-RELATED"/>
    <property type="match status" value="1"/>
</dbReference>
<proteinExistence type="predicted"/>